<comment type="caution">
    <text evidence="2">The sequence shown here is derived from an EMBL/GenBank/DDBJ whole genome shotgun (WGS) entry which is preliminary data.</text>
</comment>
<reference evidence="2" key="1">
    <citation type="submission" date="2018-11" db="EMBL/GenBank/DDBJ databases">
        <authorList>
            <consortium name="Pathogen Informatics"/>
        </authorList>
    </citation>
    <scope>NUCLEOTIDE SEQUENCE</scope>
</reference>
<gene>
    <name evidence="2" type="ORF">PXEA_LOCUS483</name>
</gene>
<evidence type="ECO:0000313" key="2">
    <source>
        <dbReference type="EMBL" id="VEL07043.1"/>
    </source>
</evidence>
<proteinExistence type="predicted"/>
<feature type="compositionally biased region" description="Basic residues" evidence="1">
    <location>
        <begin position="21"/>
        <end position="44"/>
    </location>
</feature>
<dbReference type="EMBL" id="CAAALY010000899">
    <property type="protein sequence ID" value="VEL07043.1"/>
    <property type="molecule type" value="Genomic_DNA"/>
</dbReference>
<accession>A0A3S5CGR0</accession>
<keyword evidence="3" id="KW-1185">Reference proteome</keyword>
<evidence type="ECO:0000313" key="3">
    <source>
        <dbReference type="Proteomes" id="UP000784294"/>
    </source>
</evidence>
<name>A0A3S5CGR0_9PLAT</name>
<dbReference type="AlphaFoldDB" id="A0A3S5CGR0"/>
<sequence>MLPRADDVHHMTDKSLASFHRNQRRLPRKQRRHESSSKAHRQLVKRNPPSFSGGTDRRISSPNTFTRNGSFPAPLHCASGVASTRFFQSAILFLLALSESPSCPAGSFSYLPGSVISLDRCRHIPATRGVMFYTLPKAFIARISQPH</sequence>
<feature type="compositionally biased region" description="Basic and acidic residues" evidence="1">
    <location>
        <begin position="1"/>
        <end position="13"/>
    </location>
</feature>
<evidence type="ECO:0000256" key="1">
    <source>
        <dbReference type="SAM" id="MobiDB-lite"/>
    </source>
</evidence>
<feature type="region of interest" description="Disordered" evidence="1">
    <location>
        <begin position="1"/>
        <end position="66"/>
    </location>
</feature>
<dbReference type="Proteomes" id="UP000784294">
    <property type="component" value="Unassembled WGS sequence"/>
</dbReference>
<protein>
    <submittedName>
        <fullName evidence="2">Uncharacterized protein</fullName>
    </submittedName>
</protein>
<organism evidence="2 3">
    <name type="scientific">Protopolystoma xenopodis</name>
    <dbReference type="NCBI Taxonomy" id="117903"/>
    <lineage>
        <taxon>Eukaryota</taxon>
        <taxon>Metazoa</taxon>
        <taxon>Spiralia</taxon>
        <taxon>Lophotrochozoa</taxon>
        <taxon>Platyhelminthes</taxon>
        <taxon>Monogenea</taxon>
        <taxon>Polyopisthocotylea</taxon>
        <taxon>Polystomatidea</taxon>
        <taxon>Polystomatidae</taxon>
        <taxon>Protopolystoma</taxon>
    </lineage>
</organism>